<accession>A0A447JL52</accession>
<dbReference type="AlphaFoldDB" id="A0A447JL52"/>
<organism evidence="1 2">
    <name type="scientific">Salmonella enterica subsp. enterica serovar Daytona</name>
    <dbReference type="NCBI Taxonomy" id="1962639"/>
    <lineage>
        <taxon>Bacteria</taxon>
        <taxon>Pseudomonadati</taxon>
        <taxon>Pseudomonadota</taxon>
        <taxon>Gammaproteobacteria</taxon>
        <taxon>Enterobacterales</taxon>
        <taxon>Enterobacteriaceae</taxon>
        <taxon>Salmonella</taxon>
    </lineage>
</organism>
<dbReference type="InterPro" id="IPR011006">
    <property type="entry name" value="CheY-like_superfamily"/>
</dbReference>
<evidence type="ECO:0000313" key="2">
    <source>
        <dbReference type="Proteomes" id="UP000281393"/>
    </source>
</evidence>
<dbReference type="Proteomes" id="UP000281393">
    <property type="component" value="Chromosome"/>
</dbReference>
<reference evidence="1 2" key="1">
    <citation type="submission" date="2018-12" db="EMBL/GenBank/DDBJ databases">
        <authorList>
            <consortium name="Pathogen Informatics"/>
        </authorList>
    </citation>
    <scope>NUCLEOTIDE SEQUENCE [LARGE SCALE GENOMIC DNA]</scope>
    <source>
        <strain evidence="1 2">NCTC7102</strain>
    </source>
</reference>
<dbReference type="Gene3D" id="3.40.50.2300">
    <property type="match status" value="1"/>
</dbReference>
<dbReference type="SUPFAM" id="SSF52172">
    <property type="entry name" value="CheY-like"/>
    <property type="match status" value="1"/>
</dbReference>
<proteinExistence type="predicted"/>
<name>A0A447JL52_SALET</name>
<evidence type="ECO:0000313" key="1">
    <source>
        <dbReference type="EMBL" id="VDY44172.1"/>
    </source>
</evidence>
<sequence>MTNVLIVEDEQAIRRFLRTALEGDGLRVYEAENITTWFTGKPPRESPI</sequence>
<gene>
    <name evidence="1" type="primary">kdpE_2</name>
    <name evidence="1" type="ORF">NCTC7102_04145</name>
</gene>
<protein>
    <submittedName>
        <fullName evidence="1">KDP operon transcriptional regulator</fullName>
    </submittedName>
</protein>
<dbReference type="EMBL" id="LR133909">
    <property type="protein sequence ID" value="VDY44172.1"/>
    <property type="molecule type" value="Genomic_DNA"/>
</dbReference>